<dbReference type="InterPro" id="IPR029060">
    <property type="entry name" value="PIN-like_dom_sf"/>
</dbReference>
<reference evidence="8 9" key="1">
    <citation type="submission" date="2018-11" db="EMBL/GenBank/DDBJ databases">
        <title>Genomes From Bacteria Associated with the Canine Oral Cavity: a Test Case for Automated Genome-Based Taxonomic Assignment.</title>
        <authorList>
            <person name="Coil D.A."/>
            <person name="Jospin G."/>
            <person name="Darling A.E."/>
            <person name="Wallis C."/>
            <person name="Davis I.J."/>
            <person name="Harris S."/>
            <person name="Eisen J.A."/>
            <person name="Holcombe L.J."/>
            <person name="O'Flynn C."/>
        </authorList>
    </citation>
    <scope>NUCLEOTIDE SEQUENCE [LARGE SCALE GENOMIC DNA]</scope>
    <source>
        <strain evidence="8 9">OH2822_COT-296</strain>
    </source>
</reference>
<evidence type="ECO:0000259" key="7">
    <source>
        <dbReference type="Pfam" id="PF01850"/>
    </source>
</evidence>
<evidence type="ECO:0000256" key="3">
    <source>
        <dbReference type="ARBA" id="ARBA00022723"/>
    </source>
</evidence>
<dbReference type="GO" id="GO:0004540">
    <property type="term" value="F:RNA nuclease activity"/>
    <property type="evidence" value="ECO:0007669"/>
    <property type="project" value="InterPro"/>
</dbReference>
<dbReference type="InterPro" id="IPR002716">
    <property type="entry name" value="PIN_dom"/>
</dbReference>
<feature type="domain" description="PIN" evidence="7">
    <location>
        <begin position="4"/>
        <end position="118"/>
    </location>
</feature>
<evidence type="ECO:0000256" key="6">
    <source>
        <dbReference type="HAMAP-Rule" id="MF_00265"/>
    </source>
</evidence>
<name>A0A3P1WNW6_9ACTN</name>
<accession>A0A3P1WNW6</accession>
<dbReference type="HAMAP" id="MF_00265">
    <property type="entry name" value="VapC_Nob1"/>
    <property type="match status" value="1"/>
</dbReference>
<dbReference type="InterPro" id="IPR022907">
    <property type="entry name" value="VapC_family"/>
</dbReference>
<keyword evidence="4 6" id="KW-0378">Hydrolase</keyword>
<dbReference type="AlphaFoldDB" id="A0A3P1WNW6"/>
<sequence>MTHLLDASALIALVVSEHEHHDRASEWFQQVTESGVALCPITEGALGRFLLRTGESPAGVAQLLTTLHDHPAVDFWPDSISYLDVPHPRIRGHRQLTGAYLVALAASRKAVLATLDRPMAATWPEHVLLIPGG</sequence>
<evidence type="ECO:0000313" key="8">
    <source>
        <dbReference type="EMBL" id="RRD48262.1"/>
    </source>
</evidence>
<evidence type="ECO:0000256" key="5">
    <source>
        <dbReference type="ARBA" id="ARBA00022842"/>
    </source>
</evidence>
<gene>
    <name evidence="6" type="primary">vapC</name>
    <name evidence="8" type="ORF">EII35_13720</name>
</gene>
<comment type="caution">
    <text evidence="6">Lacks conserved residue(s) required for the propagation of feature annotation.</text>
</comment>
<evidence type="ECO:0000256" key="1">
    <source>
        <dbReference type="ARBA" id="ARBA00022649"/>
    </source>
</evidence>
<dbReference type="SUPFAM" id="SSF88723">
    <property type="entry name" value="PIN domain-like"/>
    <property type="match status" value="1"/>
</dbReference>
<keyword evidence="5 6" id="KW-0460">Magnesium</keyword>
<dbReference type="EMBL" id="RQYT01000047">
    <property type="protein sequence ID" value="RRD48262.1"/>
    <property type="molecule type" value="Genomic_DNA"/>
</dbReference>
<evidence type="ECO:0000256" key="4">
    <source>
        <dbReference type="ARBA" id="ARBA00022801"/>
    </source>
</evidence>
<keyword evidence="2 6" id="KW-0540">Nuclease</keyword>
<protein>
    <recommendedName>
        <fullName evidence="6">Ribonuclease VapC</fullName>
        <shortName evidence="6">RNase VapC</shortName>
        <ecNumber evidence="6">3.1.-.-</ecNumber>
    </recommendedName>
    <alternativeName>
        <fullName evidence="6">Toxin VapC</fullName>
    </alternativeName>
</protein>
<keyword evidence="3 6" id="KW-0479">Metal-binding</keyword>
<evidence type="ECO:0000256" key="2">
    <source>
        <dbReference type="ARBA" id="ARBA00022722"/>
    </source>
</evidence>
<dbReference type="Gene3D" id="3.40.50.1010">
    <property type="entry name" value="5'-nuclease"/>
    <property type="match status" value="1"/>
</dbReference>
<comment type="cofactor">
    <cofactor evidence="6">
        <name>Mg(2+)</name>
        <dbReference type="ChEBI" id="CHEBI:18420"/>
    </cofactor>
</comment>
<comment type="similarity">
    <text evidence="6">Belongs to the PINc/VapC protein family.</text>
</comment>
<comment type="function">
    <text evidence="6">Toxic component of a toxin-antitoxin (TA) system. An RNase.</text>
</comment>
<dbReference type="RefSeq" id="WP_125229033.1">
    <property type="nucleotide sequence ID" value="NZ_RQYT01000047.1"/>
</dbReference>
<dbReference type="GO" id="GO:0000287">
    <property type="term" value="F:magnesium ion binding"/>
    <property type="evidence" value="ECO:0007669"/>
    <property type="project" value="UniProtKB-UniRule"/>
</dbReference>
<organism evidence="8 9">
    <name type="scientific">Arachnia propionica</name>
    <dbReference type="NCBI Taxonomy" id="1750"/>
    <lineage>
        <taxon>Bacteria</taxon>
        <taxon>Bacillati</taxon>
        <taxon>Actinomycetota</taxon>
        <taxon>Actinomycetes</taxon>
        <taxon>Propionibacteriales</taxon>
        <taxon>Propionibacteriaceae</taxon>
        <taxon>Arachnia</taxon>
    </lineage>
</organism>
<dbReference type="Proteomes" id="UP000280935">
    <property type="component" value="Unassembled WGS sequence"/>
</dbReference>
<dbReference type="GO" id="GO:0016787">
    <property type="term" value="F:hydrolase activity"/>
    <property type="evidence" value="ECO:0007669"/>
    <property type="project" value="UniProtKB-KW"/>
</dbReference>
<dbReference type="OrthoDB" id="196567at2"/>
<keyword evidence="1 6" id="KW-1277">Toxin-antitoxin system</keyword>
<evidence type="ECO:0000313" key="9">
    <source>
        <dbReference type="Proteomes" id="UP000280935"/>
    </source>
</evidence>
<proteinExistence type="inferred from homology"/>
<dbReference type="EC" id="3.1.-.-" evidence="6"/>
<keyword evidence="6" id="KW-0800">Toxin</keyword>
<feature type="binding site" evidence="6">
    <location>
        <position position="6"/>
    </location>
    <ligand>
        <name>Mg(2+)</name>
        <dbReference type="ChEBI" id="CHEBI:18420"/>
    </ligand>
</feature>
<dbReference type="GO" id="GO:0090729">
    <property type="term" value="F:toxin activity"/>
    <property type="evidence" value="ECO:0007669"/>
    <property type="project" value="UniProtKB-KW"/>
</dbReference>
<comment type="caution">
    <text evidence="8">The sequence shown here is derived from an EMBL/GenBank/DDBJ whole genome shotgun (WGS) entry which is preliminary data.</text>
</comment>
<dbReference type="Pfam" id="PF01850">
    <property type="entry name" value="PIN"/>
    <property type="match status" value="1"/>
</dbReference>